<feature type="region of interest" description="Disordered" evidence="17">
    <location>
        <begin position="197"/>
        <end position="227"/>
    </location>
</feature>
<name>H3AFK9_LATCH</name>
<feature type="region of interest" description="Disordered" evidence="17">
    <location>
        <begin position="387"/>
        <end position="424"/>
    </location>
</feature>
<organism evidence="19 20">
    <name type="scientific">Latimeria chalumnae</name>
    <name type="common">Coelacanth</name>
    <dbReference type="NCBI Taxonomy" id="7897"/>
    <lineage>
        <taxon>Eukaryota</taxon>
        <taxon>Metazoa</taxon>
        <taxon>Chordata</taxon>
        <taxon>Craniata</taxon>
        <taxon>Vertebrata</taxon>
        <taxon>Euteleostomi</taxon>
        <taxon>Coelacanthiformes</taxon>
        <taxon>Coelacanthidae</taxon>
        <taxon>Latimeria</taxon>
    </lineage>
</organism>
<dbReference type="Gene3D" id="3.30.40.10">
    <property type="entry name" value="Zinc/RING finger domain, C3HC4 (zinc finger)"/>
    <property type="match status" value="1"/>
</dbReference>
<dbReference type="PANTHER" id="PTHR23328:SF1">
    <property type="entry name" value="E3 UBIQUITIN-PROTEIN LIGASE RNF168"/>
    <property type="match status" value="1"/>
</dbReference>
<keyword evidence="8" id="KW-0833">Ubl conjugation pathway</keyword>
<protein>
    <recommendedName>
        <fullName evidence="3">RING-type E3 ubiquitin transferase</fullName>
        <ecNumber evidence="3">2.3.2.27</ecNumber>
    </recommendedName>
    <alternativeName>
        <fullName evidence="13 14">RING-type E3 ubiquitin transferase RNF168</fullName>
    </alternativeName>
</protein>
<keyword evidence="5" id="KW-0479">Metal-binding</keyword>
<dbReference type="EMBL" id="AFYH01219683">
    <property type="status" value="NOT_ANNOTATED_CDS"/>
    <property type="molecule type" value="Genomic_DNA"/>
</dbReference>
<keyword evidence="4" id="KW-0808">Transferase</keyword>
<dbReference type="HOGENOM" id="CLU_030653_1_0_1"/>
<evidence type="ECO:0000313" key="20">
    <source>
        <dbReference type="Proteomes" id="UP000008672"/>
    </source>
</evidence>
<keyword evidence="16" id="KW-0175">Coiled coil</keyword>
<keyword evidence="6" id="KW-0227">DNA damage</keyword>
<keyword evidence="20" id="KW-1185">Reference proteome</keyword>
<evidence type="ECO:0000256" key="14">
    <source>
        <dbReference type="ARBA" id="ARBA00079844"/>
    </source>
</evidence>
<dbReference type="CDD" id="cd21952">
    <property type="entry name" value="MIU2_RNF168"/>
    <property type="match status" value="1"/>
</dbReference>
<evidence type="ECO:0000313" key="19">
    <source>
        <dbReference type="Ensembl" id="ENSLACP00000008430.1"/>
    </source>
</evidence>
<evidence type="ECO:0000256" key="10">
    <source>
        <dbReference type="ARBA" id="ARBA00022853"/>
    </source>
</evidence>
<reference evidence="19" key="3">
    <citation type="submission" date="2025-09" db="UniProtKB">
        <authorList>
            <consortium name="Ensembl"/>
        </authorList>
    </citation>
    <scope>IDENTIFICATION</scope>
</reference>
<dbReference type="GO" id="GO:1902494">
    <property type="term" value="C:catalytic complex"/>
    <property type="evidence" value="ECO:0007669"/>
    <property type="project" value="UniProtKB-ARBA"/>
</dbReference>
<dbReference type="SMART" id="SM00184">
    <property type="entry name" value="RING"/>
    <property type="match status" value="1"/>
</dbReference>
<evidence type="ECO:0000256" key="6">
    <source>
        <dbReference type="ARBA" id="ARBA00022763"/>
    </source>
</evidence>
<evidence type="ECO:0000256" key="15">
    <source>
        <dbReference type="PROSITE-ProRule" id="PRU00175"/>
    </source>
</evidence>
<evidence type="ECO:0000256" key="12">
    <source>
        <dbReference type="ARBA" id="ARBA00023242"/>
    </source>
</evidence>
<dbReference type="InterPro" id="IPR051657">
    <property type="entry name" value="RNF168/RNF169_E3_ubiq-ligase"/>
</dbReference>
<dbReference type="GO" id="GO:0005634">
    <property type="term" value="C:nucleus"/>
    <property type="evidence" value="ECO:0007669"/>
    <property type="project" value="UniProtKB-SubCell"/>
</dbReference>
<reference evidence="19" key="2">
    <citation type="submission" date="2025-08" db="UniProtKB">
        <authorList>
            <consortium name="Ensembl"/>
        </authorList>
    </citation>
    <scope>IDENTIFICATION</scope>
</reference>
<dbReference type="EMBL" id="AFYH01219685">
    <property type="status" value="NOT_ANNOTATED_CDS"/>
    <property type="molecule type" value="Genomic_DNA"/>
</dbReference>
<dbReference type="GO" id="GO:0006302">
    <property type="term" value="P:double-strand break repair"/>
    <property type="evidence" value="ECO:0007669"/>
    <property type="project" value="TreeGrafter"/>
</dbReference>
<dbReference type="Proteomes" id="UP000008672">
    <property type="component" value="Unassembled WGS sequence"/>
</dbReference>
<keyword evidence="9" id="KW-0862">Zinc</keyword>
<dbReference type="CDD" id="cd22265">
    <property type="entry name" value="UDM1_RNF168"/>
    <property type="match status" value="1"/>
</dbReference>
<evidence type="ECO:0000256" key="9">
    <source>
        <dbReference type="ARBA" id="ARBA00022833"/>
    </source>
</evidence>
<dbReference type="InParanoid" id="H3AFK9"/>
<dbReference type="PANTHER" id="PTHR23328">
    <property type="entry name" value="RING-TYPE DOMAIN-CONTAINING PROTEIN"/>
    <property type="match status" value="1"/>
</dbReference>
<dbReference type="GO" id="GO:0008270">
    <property type="term" value="F:zinc ion binding"/>
    <property type="evidence" value="ECO:0007669"/>
    <property type="project" value="UniProtKB-KW"/>
</dbReference>
<dbReference type="AlphaFoldDB" id="H3AFK9"/>
<feature type="coiled-coil region" evidence="16">
    <location>
        <begin position="119"/>
        <end position="174"/>
    </location>
</feature>
<dbReference type="EMBL" id="AFYH01219684">
    <property type="status" value="NOT_ANNOTATED_CDS"/>
    <property type="molecule type" value="Genomic_DNA"/>
</dbReference>
<dbReference type="GO" id="GO:0006325">
    <property type="term" value="P:chromatin organization"/>
    <property type="evidence" value="ECO:0007669"/>
    <property type="project" value="UniProtKB-KW"/>
</dbReference>
<dbReference type="GO" id="GO:0031491">
    <property type="term" value="F:nucleosome binding"/>
    <property type="evidence" value="ECO:0007669"/>
    <property type="project" value="TreeGrafter"/>
</dbReference>
<evidence type="ECO:0000256" key="8">
    <source>
        <dbReference type="ARBA" id="ARBA00022786"/>
    </source>
</evidence>
<evidence type="ECO:0000259" key="18">
    <source>
        <dbReference type="PROSITE" id="PS50089"/>
    </source>
</evidence>
<dbReference type="GO" id="GO:0035861">
    <property type="term" value="C:site of double-strand break"/>
    <property type="evidence" value="ECO:0007669"/>
    <property type="project" value="TreeGrafter"/>
</dbReference>
<evidence type="ECO:0000256" key="7">
    <source>
        <dbReference type="ARBA" id="ARBA00022771"/>
    </source>
</evidence>
<evidence type="ECO:0000256" key="11">
    <source>
        <dbReference type="ARBA" id="ARBA00023204"/>
    </source>
</evidence>
<keyword evidence="11" id="KW-0234">DNA repair</keyword>
<evidence type="ECO:0000256" key="1">
    <source>
        <dbReference type="ARBA" id="ARBA00000900"/>
    </source>
</evidence>
<dbReference type="PROSITE" id="PS50089">
    <property type="entry name" value="ZF_RING_2"/>
    <property type="match status" value="1"/>
</dbReference>
<keyword evidence="10" id="KW-0156">Chromatin regulator</keyword>
<dbReference type="InterPro" id="IPR013083">
    <property type="entry name" value="Znf_RING/FYVE/PHD"/>
</dbReference>
<evidence type="ECO:0000256" key="17">
    <source>
        <dbReference type="SAM" id="MobiDB-lite"/>
    </source>
</evidence>
<dbReference type="Ensembl" id="ENSLACT00000008498.1">
    <property type="protein sequence ID" value="ENSLACP00000008430.1"/>
    <property type="gene ID" value="ENSLACG00000007464.1"/>
</dbReference>
<dbReference type="InterPro" id="IPR018957">
    <property type="entry name" value="Znf_C3HC4_RING-type"/>
</dbReference>
<dbReference type="FunCoup" id="H3AFK9">
    <property type="interactions" value="1730"/>
</dbReference>
<comment type="catalytic activity">
    <reaction evidence="1">
        <text>S-ubiquitinyl-[E2 ubiquitin-conjugating enzyme]-L-cysteine + [acceptor protein]-L-lysine = [E2 ubiquitin-conjugating enzyme]-L-cysteine + N(6)-ubiquitinyl-[acceptor protein]-L-lysine.</text>
        <dbReference type="EC" id="2.3.2.27"/>
    </reaction>
</comment>
<feature type="domain" description="RING-type" evidence="18">
    <location>
        <begin position="16"/>
        <end position="55"/>
    </location>
</feature>
<dbReference type="GO" id="GO:0009314">
    <property type="term" value="P:response to radiation"/>
    <property type="evidence" value="ECO:0007669"/>
    <property type="project" value="UniProtKB-ARBA"/>
</dbReference>
<dbReference type="EC" id="2.3.2.27" evidence="3"/>
<dbReference type="Pfam" id="PF00097">
    <property type="entry name" value="zf-C3HC4"/>
    <property type="match status" value="1"/>
</dbReference>
<evidence type="ECO:0000256" key="5">
    <source>
        <dbReference type="ARBA" id="ARBA00022723"/>
    </source>
</evidence>
<evidence type="ECO:0000256" key="2">
    <source>
        <dbReference type="ARBA" id="ARBA00004123"/>
    </source>
</evidence>
<dbReference type="CDD" id="cd16550">
    <property type="entry name" value="RING-HC_RNF168"/>
    <property type="match status" value="1"/>
</dbReference>
<dbReference type="Bgee" id="ENSLACG00000007464">
    <property type="expression patterns" value="Expressed in muscle tissue and 4 other cell types or tissues"/>
</dbReference>
<keyword evidence="12" id="KW-0539">Nucleus</keyword>
<dbReference type="GO" id="GO:0061630">
    <property type="term" value="F:ubiquitin protein ligase activity"/>
    <property type="evidence" value="ECO:0007669"/>
    <property type="project" value="UniProtKB-EC"/>
</dbReference>
<evidence type="ECO:0000256" key="4">
    <source>
        <dbReference type="ARBA" id="ARBA00022679"/>
    </source>
</evidence>
<dbReference type="GeneTree" id="ENSGT00940000153680"/>
<keyword evidence="7 15" id="KW-0863">Zinc-finger</keyword>
<evidence type="ECO:0000256" key="13">
    <source>
        <dbReference type="ARBA" id="ARBA00077266"/>
    </source>
</evidence>
<comment type="subcellular location">
    <subcellularLocation>
        <location evidence="2">Nucleus</location>
    </subcellularLocation>
</comment>
<dbReference type="STRING" id="7897.ENSLACP00000008430"/>
<dbReference type="InterPro" id="IPR001841">
    <property type="entry name" value="Znf_RING"/>
</dbReference>
<dbReference type="FunFam" id="3.30.40.10:FF:000466">
    <property type="entry name" value="E3 ubiquitin-protein ligase RNF168"/>
    <property type="match status" value="1"/>
</dbReference>
<feature type="compositionally biased region" description="Basic and acidic residues" evidence="17">
    <location>
        <begin position="390"/>
        <end position="406"/>
    </location>
</feature>
<evidence type="ECO:0000256" key="3">
    <source>
        <dbReference type="ARBA" id="ARBA00012483"/>
    </source>
</evidence>
<evidence type="ECO:0000256" key="16">
    <source>
        <dbReference type="SAM" id="Coils"/>
    </source>
</evidence>
<reference evidence="20" key="1">
    <citation type="submission" date="2011-08" db="EMBL/GenBank/DDBJ databases">
        <title>The draft genome of Latimeria chalumnae.</title>
        <authorList>
            <person name="Di Palma F."/>
            <person name="Alfoldi J."/>
            <person name="Johnson J."/>
            <person name="Berlin A."/>
            <person name="Gnerre S."/>
            <person name="Jaffe D."/>
            <person name="MacCallum I."/>
            <person name="Young S."/>
            <person name="Walker B.J."/>
            <person name="Lander E."/>
            <person name="Lindblad-Toh K."/>
        </authorList>
    </citation>
    <scope>NUCLEOTIDE SEQUENCE [LARGE SCALE GENOMIC DNA]</scope>
    <source>
        <strain evidence="20">Wild caught</strain>
    </source>
</reference>
<dbReference type="SUPFAM" id="SSF57850">
    <property type="entry name" value="RING/U-box"/>
    <property type="match status" value="1"/>
</dbReference>
<proteinExistence type="predicted"/>
<sequence>MAKSSEAHLSLEDCMCPICCELLLEPVTLPCNHTLCNPCFQLTVEKANLCCPLCRQRVSTWARYHARNNTLIDRKLWDRVQKAYPEECQRRAAGQDLEGCLTVYTFHPPPKLSEPGELREEYEAQLNKAEAERQAREEEERKASEEYIQKLLAEEEEERELAELRRKEREEQFRLDEELARSLSNDMTAVMEIKKDGFSSPARPAVGRQNSVSTSKRSKRTKKTSCTGDIESSKTCVHYYIASKETHIYKDNVITKLLERSFIVVNGSASTEDIDSTEMPTLTPPQALHLMNEEAPGSSFDRIMPKLSPYKQGICDALETERVLPQKNQGDAGNGCIHLSYRRQLPFTQGCNHKGTEKLKVNGGNLENFDNEQELDCDTIGQSLNESELQESHNRKNVESCDKEEPWGVGKRKRGAGDMGEADRGSTHMLHLMEQEKQLYEKHKQEEEDWQLALKIQKKMDQELKNVNRKKGSPDEYLLRPK</sequence>
<dbReference type="eggNOG" id="KOG4159">
    <property type="taxonomic scope" value="Eukaryota"/>
</dbReference>
<accession>H3AFK9</accession>